<keyword evidence="2" id="KW-1185">Reference proteome</keyword>
<reference evidence="1 2" key="1">
    <citation type="submission" date="2017-12" db="EMBL/GenBank/DDBJ databases">
        <title>Integrating genomic resources of turbot (Scophthalmus maximus) in depth evaluation of genetic and physical mapping variation across individuals.</title>
        <authorList>
            <person name="Martinez P."/>
        </authorList>
    </citation>
    <scope>NUCLEOTIDE SEQUENCE [LARGE SCALE GENOMIC DNA]</scope>
</reference>
<protein>
    <submittedName>
        <fullName evidence="1">Uncharacterized protein</fullName>
    </submittedName>
</protein>
<dbReference type="Proteomes" id="UP000246464">
    <property type="component" value="Chromosome 10"/>
</dbReference>
<name>A0A2U9BZZ6_SCOMX</name>
<accession>A0A2U9BZZ6</accession>
<organism evidence="1 2">
    <name type="scientific">Scophthalmus maximus</name>
    <name type="common">Turbot</name>
    <name type="synonym">Psetta maxima</name>
    <dbReference type="NCBI Taxonomy" id="52904"/>
    <lineage>
        <taxon>Eukaryota</taxon>
        <taxon>Metazoa</taxon>
        <taxon>Chordata</taxon>
        <taxon>Craniata</taxon>
        <taxon>Vertebrata</taxon>
        <taxon>Euteleostomi</taxon>
        <taxon>Actinopterygii</taxon>
        <taxon>Neopterygii</taxon>
        <taxon>Teleostei</taxon>
        <taxon>Neoteleostei</taxon>
        <taxon>Acanthomorphata</taxon>
        <taxon>Carangaria</taxon>
        <taxon>Pleuronectiformes</taxon>
        <taxon>Pleuronectoidei</taxon>
        <taxon>Scophthalmidae</taxon>
        <taxon>Scophthalmus</taxon>
    </lineage>
</organism>
<dbReference type="EMBL" id="CP026252">
    <property type="protein sequence ID" value="AWP08966.1"/>
    <property type="molecule type" value="Genomic_DNA"/>
</dbReference>
<sequence>MATSGGEKSEQFGNFRFLFVALETASLHQTHLNAARGLRGSGGLFEVERVGRR</sequence>
<proteinExistence type="predicted"/>
<dbReference type="AlphaFoldDB" id="A0A2U9BZZ6"/>
<evidence type="ECO:0000313" key="1">
    <source>
        <dbReference type="EMBL" id="AWP08966.1"/>
    </source>
</evidence>
<gene>
    <name evidence="1" type="ORF">SMAX5B_015406</name>
</gene>
<evidence type="ECO:0000313" key="2">
    <source>
        <dbReference type="Proteomes" id="UP000246464"/>
    </source>
</evidence>